<comment type="caution">
    <text evidence="2">The sequence shown here is derived from an EMBL/GenBank/DDBJ whole genome shotgun (WGS) entry which is preliminary data.</text>
</comment>
<dbReference type="RefSeq" id="WP_208244671.1">
    <property type="nucleotide sequence ID" value="NZ_JAGEPF010000017.1"/>
</dbReference>
<accession>A0ABS3RYD7</accession>
<keyword evidence="3" id="KW-1185">Reference proteome</keyword>
<evidence type="ECO:0000313" key="2">
    <source>
        <dbReference type="EMBL" id="MBO2461303.1"/>
    </source>
</evidence>
<protein>
    <submittedName>
        <fullName evidence="2">Uncharacterized protein</fullName>
    </submittedName>
</protein>
<reference evidence="2 3" key="1">
    <citation type="submission" date="2021-03" db="EMBL/GenBank/DDBJ databases">
        <title>Actinomadura violae sp. nov., isolated from lichen in Thailand.</title>
        <authorList>
            <person name="Kanchanasin P."/>
            <person name="Saeng-In P."/>
            <person name="Phongsopitanun W."/>
            <person name="Yuki M."/>
            <person name="Kudo T."/>
            <person name="Ohkuma M."/>
            <person name="Tanasupawat S."/>
        </authorList>
    </citation>
    <scope>NUCLEOTIDE SEQUENCE [LARGE SCALE GENOMIC DNA]</scope>
    <source>
        <strain evidence="2 3">LCR2-06</strain>
    </source>
</reference>
<feature type="chain" id="PRO_5047211831" evidence="1">
    <location>
        <begin position="29"/>
        <end position="148"/>
    </location>
</feature>
<gene>
    <name evidence="2" type="ORF">J4709_27345</name>
</gene>
<proteinExistence type="predicted"/>
<name>A0ABS3RYD7_9ACTN</name>
<evidence type="ECO:0000256" key="1">
    <source>
        <dbReference type="SAM" id="SignalP"/>
    </source>
</evidence>
<organism evidence="2 3">
    <name type="scientific">Actinomadura violacea</name>
    <dbReference type="NCBI Taxonomy" id="2819934"/>
    <lineage>
        <taxon>Bacteria</taxon>
        <taxon>Bacillati</taxon>
        <taxon>Actinomycetota</taxon>
        <taxon>Actinomycetes</taxon>
        <taxon>Streptosporangiales</taxon>
        <taxon>Thermomonosporaceae</taxon>
        <taxon>Actinomadura</taxon>
    </lineage>
</organism>
<evidence type="ECO:0000313" key="3">
    <source>
        <dbReference type="Proteomes" id="UP000680206"/>
    </source>
</evidence>
<dbReference type="EMBL" id="JAGEPF010000017">
    <property type="protein sequence ID" value="MBO2461303.1"/>
    <property type="molecule type" value="Genomic_DNA"/>
</dbReference>
<keyword evidence="1" id="KW-0732">Signal</keyword>
<sequence length="148" mass="16158">MRTAAKRALVIATTAAVASGLAVSSASASDDWVKGGIKSAHSRTAYSKQSEGRAWLHIYWNGTKVAVKGTVKNTSTDTYAYMQIRYQVYTSGKWRWHSKSNLGKVTPARGTGYLSLHRATHKTRYVQMRVCAWGLPGSGLGGKCMDWA</sequence>
<feature type="signal peptide" evidence="1">
    <location>
        <begin position="1"/>
        <end position="28"/>
    </location>
</feature>
<dbReference type="Proteomes" id="UP000680206">
    <property type="component" value="Unassembled WGS sequence"/>
</dbReference>